<dbReference type="Proteomes" id="UP000799755">
    <property type="component" value="Unassembled WGS sequence"/>
</dbReference>
<evidence type="ECO:0000313" key="1">
    <source>
        <dbReference type="EMBL" id="KAF2466973.1"/>
    </source>
</evidence>
<organism evidence="1 2">
    <name type="scientific">Lindgomyces ingoldianus</name>
    <dbReference type="NCBI Taxonomy" id="673940"/>
    <lineage>
        <taxon>Eukaryota</taxon>
        <taxon>Fungi</taxon>
        <taxon>Dikarya</taxon>
        <taxon>Ascomycota</taxon>
        <taxon>Pezizomycotina</taxon>
        <taxon>Dothideomycetes</taxon>
        <taxon>Pleosporomycetidae</taxon>
        <taxon>Pleosporales</taxon>
        <taxon>Lindgomycetaceae</taxon>
        <taxon>Lindgomyces</taxon>
    </lineage>
</organism>
<proteinExistence type="predicted"/>
<comment type="caution">
    <text evidence="1">The sequence shown here is derived from an EMBL/GenBank/DDBJ whole genome shotgun (WGS) entry which is preliminary data.</text>
</comment>
<protein>
    <submittedName>
        <fullName evidence="1">Uncharacterized protein</fullName>
    </submittedName>
</protein>
<accession>A0ACB6QK72</accession>
<reference evidence="1" key="1">
    <citation type="journal article" date="2020" name="Stud. Mycol.">
        <title>101 Dothideomycetes genomes: a test case for predicting lifestyles and emergence of pathogens.</title>
        <authorList>
            <person name="Haridas S."/>
            <person name="Albert R."/>
            <person name="Binder M."/>
            <person name="Bloem J."/>
            <person name="Labutti K."/>
            <person name="Salamov A."/>
            <person name="Andreopoulos B."/>
            <person name="Baker S."/>
            <person name="Barry K."/>
            <person name="Bills G."/>
            <person name="Bluhm B."/>
            <person name="Cannon C."/>
            <person name="Castanera R."/>
            <person name="Culley D."/>
            <person name="Daum C."/>
            <person name="Ezra D."/>
            <person name="Gonzalez J."/>
            <person name="Henrissat B."/>
            <person name="Kuo A."/>
            <person name="Liang C."/>
            <person name="Lipzen A."/>
            <person name="Lutzoni F."/>
            <person name="Magnuson J."/>
            <person name="Mondo S."/>
            <person name="Nolan M."/>
            <person name="Ohm R."/>
            <person name="Pangilinan J."/>
            <person name="Park H.-J."/>
            <person name="Ramirez L."/>
            <person name="Alfaro M."/>
            <person name="Sun H."/>
            <person name="Tritt A."/>
            <person name="Yoshinaga Y."/>
            <person name="Zwiers L.-H."/>
            <person name="Turgeon B."/>
            <person name="Goodwin S."/>
            <person name="Spatafora J."/>
            <person name="Crous P."/>
            <person name="Grigoriev I."/>
        </authorList>
    </citation>
    <scope>NUCLEOTIDE SEQUENCE</scope>
    <source>
        <strain evidence="1">ATCC 200398</strain>
    </source>
</reference>
<name>A0ACB6QK72_9PLEO</name>
<dbReference type="EMBL" id="MU003522">
    <property type="protein sequence ID" value="KAF2466973.1"/>
    <property type="molecule type" value="Genomic_DNA"/>
</dbReference>
<evidence type="ECO:0000313" key="2">
    <source>
        <dbReference type="Proteomes" id="UP000799755"/>
    </source>
</evidence>
<sequence>MNPAYQGYQPYGHNYQPDEREYQPYGHVPPEKTSFLPAQAPISPSRKRRFWHALGRFHLFTLLLSSVALLATLSFLAFLWRTSLDVVAGKGGPRMWHKLINRGWIIRAVTLSSVVIRTSVAAQVGLVTPMIASLLLERAGSRLGGLPMLSIMRSVNNSPHHLIWPAMYQILGSTSFAYISLLFVALVASIVLQFTSTILLLDFADQSILSGLNSTNVAFGLNYNDSLRVGATDAYQGINYWKSRPLSYPRFAEWHHPPNPEDGVADTGPTYRAYLPFSSANERRKLRNFTGVATVLDLRTVCVKPQLSLKTGWLMTDDLLALNGTAGWKGSYSMLSPPKYGDNIETSFNCTIPLESSTGPTNGYWKTSICHLRDLADLKGSIQEDREWFAKTYMVFNTTGSGTDWEASGKFSQWKTNSGEAWTTLTAPNNPSSISATLCFTNPLPFNYEVNMWSKADTSEPSLNWDNTTGHYITHDILHLYDGLSHPSNPEERGILNLDAHANWTAHLAELKTNTKTLNFIWTALDEGFVQGNTDIPTPNKGALLTPWSDGISQAIHRAHIAVFQDIIRTTHNPALAVQALFTILTQSAYYDFLAQFDVSAPATFAFSRQVTIPHEWKGFGIVCAVLGVHFVVFVVVTVLFLVGTEVSMLGNAWQAVCQVVELVEKDVLDGVKGKGDEEVEEVLKGSGRADRIFRVR</sequence>
<keyword evidence="2" id="KW-1185">Reference proteome</keyword>
<gene>
    <name evidence="1" type="ORF">BDR25DRAFT_292694</name>
</gene>